<reference evidence="2" key="1">
    <citation type="journal article" date="2022" name="Mol. Ecol. Resour.">
        <title>The genomes of chicory, endive, great burdock and yacon provide insights into Asteraceae palaeo-polyploidization history and plant inulin production.</title>
        <authorList>
            <person name="Fan W."/>
            <person name="Wang S."/>
            <person name="Wang H."/>
            <person name="Wang A."/>
            <person name="Jiang F."/>
            <person name="Liu H."/>
            <person name="Zhao H."/>
            <person name="Xu D."/>
            <person name="Zhang Y."/>
        </authorList>
    </citation>
    <scope>NUCLEOTIDE SEQUENCE [LARGE SCALE GENOMIC DNA]</scope>
    <source>
        <strain evidence="2">cv. Niubang</strain>
    </source>
</reference>
<dbReference type="Proteomes" id="UP001055879">
    <property type="component" value="Linkage Group LG04"/>
</dbReference>
<comment type="caution">
    <text evidence="1">The sequence shown here is derived from an EMBL/GenBank/DDBJ whole genome shotgun (WGS) entry which is preliminary data.</text>
</comment>
<gene>
    <name evidence="1" type="ORF">L6452_15600</name>
</gene>
<proteinExistence type="predicted"/>
<reference evidence="1 2" key="2">
    <citation type="journal article" date="2022" name="Mol. Ecol. Resour.">
        <title>The genomes of chicory, endive, great burdock and yacon provide insights into Asteraceae paleo-polyploidization history and plant inulin production.</title>
        <authorList>
            <person name="Fan W."/>
            <person name="Wang S."/>
            <person name="Wang H."/>
            <person name="Wang A."/>
            <person name="Jiang F."/>
            <person name="Liu H."/>
            <person name="Zhao H."/>
            <person name="Xu D."/>
            <person name="Zhang Y."/>
        </authorList>
    </citation>
    <scope>NUCLEOTIDE SEQUENCE [LARGE SCALE GENOMIC DNA]</scope>
    <source>
        <strain evidence="2">cv. Niubang</strain>
    </source>
</reference>
<sequence length="147" mass="17352">METRFSFFFIFFTVFLYDISSVADSCSLSTASSVIIVSEVTSGMRHGVPTCESTHDKITGKDLEYNKSLAWNFCATLSTFYQCKFFMGVHKFQNFVVYDHNIGDQCEESLKRDRRRCTWLIRDDGFYFVNRKKGRQEIKKYDWNYQP</sequence>
<keyword evidence="2" id="KW-1185">Reference proteome</keyword>
<accession>A0ACB9CPG3</accession>
<evidence type="ECO:0000313" key="1">
    <source>
        <dbReference type="EMBL" id="KAI3736068.1"/>
    </source>
</evidence>
<dbReference type="EMBL" id="CM042050">
    <property type="protein sequence ID" value="KAI3736068.1"/>
    <property type="molecule type" value="Genomic_DNA"/>
</dbReference>
<protein>
    <submittedName>
        <fullName evidence="1">Uncharacterized protein</fullName>
    </submittedName>
</protein>
<evidence type="ECO:0000313" key="2">
    <source>
        <dbReference type="Proteomes" id="UP001055879"/>
    </source>
</evidence>
<organism evidence="1 2">
    <name type="scientific">Arctium lappa</name>
    <name type="common">Greater burdock</name>
    <name type="synonym">Lappa major</name>
    <dbReference type="NCBI Taxonomy" id="4217"/>
    <lineage>
        <taxon>Eukaryota</taxon>
        <taxon>Viridiplantae</taxon>
        <taxon>Streptophyta</taxon>
        <taxon>Embryophyta</taxon>
        <taxon>Tracheophyta</taxon>
        <taxon>Spermatophyta</taxon>
        <taxon>Magnoliopsida</taxon>
        <taxon>eudicotyledons</taxon>
        <taxon>Gunneridae</taxon>
        <taxon>Pentapetalae</taxon>
        <taxon>asterids</taxon>
        <taxon>campanulids</taxon>
        <taxon>Asterales</taxon>
        <taxon>Asteraceae</taxon>
        <taxon>Carduoideae</taxon>
        <taxon>Cardueae</taxon>
        <taxon>Arctiinae</taxon>
        <taxon>Arctium</taxon>
    </lineage>
</organism>
<name>A0ACB9CPG3_ARCLA</name>